<feature type="transmembrane region" description="Helical" evidence="12">
    <location>
        <begin position="44"/>
        <end position="64"/>
    </location>
</feature>
<dbReference type="HOGENOM" id="CLU_009579_4_1_1"/>
<comment type="similarity">
    <text evidence="9">Belongs to the G-protein coupled receptor 1 family. Mas subfamily.</text>
</comment>
<dbReference type="FunFam" id="1.20.1070.10:FF:000193">
    <property type="entry name" value="Mas-related G-protein coupled receptor member E"/>
    <property type="match status" value="1"/>
</dbReference>
<feature type="transmembrane region" description="Helical" evidence="12">
    <location>
        <begin position="228"/>
        <end position="250"/>
    </location>
</feature>
<keyword evidence="15" id="KW-1185">Reference proteome</keyword>
<feature type="region of interest" description="Disordered" evidence="11">
    <location>
        <begin position="316"/>
        <end position="342"/>
    </location>
</feature>
<feature type="transmembrane region" description="Helical" evidence="12">
    <location>
        <begin position="192"/>
        <end position="216"/>
    </location>
</feature>
<dbReference type="OMA" id="AINECPW"/>
<name>F6XW62_ORNAN</name>
<dbReference type="PROSITE" id="PS50262">
    <property type="entry name" value="G_PROTEIN_RECEP_F1_2"/>
    <property type="match status" value="1"/>
</dbReference>
<evidence type="ECO:0000256" key="9">
    <source>
        <dbReference type="ARBA" id="ARBA00061394"/>
    </source>
</evidence>
<dbReference type="InterPro" id="IPR017452">
    <property type="entry name" value="GPCR_Rhodpsn_7TM"/>
</dbReference>
<evidence type="ECO:0000256" key="5">
    <source>
        <dbReference type="ARBA" id="ARBA00023040"/>
    </source>
</evidence>
<dbReference type="PANTHER" id="PTHR11334:SF29">
    <property type="entry name" value="MAS-RELATED G-PROTEIN COUPLED RECEPTOR MEMBER X2"/>
    <property type="match status" value="1"/>
</dbReference>
<keyword evidence="4 12" id="KW-1133">Transmembrane helix</keyword>
<evidence type="ECO:0000256" key="3">
    <source>
        <dbReference type="ARBA" id="ARBA00022692"/>
    </source>
</evidence>
<evidence type="ECO:0000256" key="10">
    <source>
        <dbReference type="RuleBase" id="RU000688"/>
    </source>
</evidence>
<evidence type="ECO:0000256" key="7">
    <source>
        <dbReference type="ARBA" id="ARBA00023170"/>
    </source>
</evidence>
<evidence type="ECO:0000256" key="11">
    <source>
        <dbReference type="SAM" id="MobiDB-lite"/>
    </source>
</evidence>
<keyword evidence="2" id="KW-1003">Cell membrane</keyword>
<dbReference type="eggNOG" id="ENOG502RTWA">
    <property type="taxonomic scope" value="Eukaryota"/>
</dbReference>
<dbReference type="PROSITE" id="PS00237">
    <property type="entry name" value="G_PROTEIN_RECEP_F1_1"/>
    <property type="match status" value="1"/>
</dbReference>
<dbReference type="InterPro" id="IPR000276">
    <property type="entry name" value="GPCR_Rhodpsn"/>
</dbReference>
<evidence type="ECO:0000256" key="2">
    <source>
        <dbReference type="ARBA" id="ARBA00022475"/>
    </source>
</evidence>
<dbReference type="Ensembl" id="ENSOANT00000009316.2">
    <property type="protein sequence ID" value="ENSOANP00000009314.2"/>
    <property type="gene ID" value="ENSOANG00000005851.3"/>
</dbReference>
<organism evidence="14 15">
    <name type="scientific">Ornithorhynchus anatinus</name>
    <name type="common">Duckbill platypus</name>
    <dbReference type="NCBI Taxonomy" id="9258"/>
    <lineage>
        <taxon>Eukaryota</taxon>
        <taxon>Metazoa</taxon>
        <taxon>Chordata</taxon>
        <taxon>Craniata</taxon>
        <taxon>Vertebrata</taxon>
        <taxon>Euteleostomi</taxon>
        <taxon>Mammalia</taxon>
        <taxon>Monotremata</taxon>
        <taxon>Ornithorhynchidae</taxon>
        <taxon>Ornithorhynchus</taxon>
    </lineage>
</organism>
<sequence>MAPLQQRPHWEPDAGNRTELAALAINECPWCDYGLGRVLLARNILILLTSPGGLMANGLVLWFLGLHLKRNPFTVYLLNLAVADFAFLLSQLLFILLSLGHREDQFLFHTDLYMDRGTVSPYITALGTVTALSTERCLSVLFPSWHRCRRPPHLSATVCGLLWTLAVLWHLLGDHYCYDWARGFLEQPCYEFSLAWGALLFPLAAVMLLSGLALLFKVQCGVRPRRPARLYVITLLLVPLFLTCGLPLGVKWFLSGLLSGSLGWLDHYFHIFYYVADLLSCTNCCAHPLVYYLVGRRWNRRPREPVSVVFKRVLGGDGELGGEEGDTPTPGPGSPEKHRPWG</sequence>
<protein>
    <recommendedName>
        <fullName evidence="13">G-protein coupled receptors family 1 profile domain-containing protein</fullName>
    </recommendedName>
</protein>
<keyword evidence="3 10" id="KW-0812">Transmembrane</keyword>
<dbReference type="PRINTS" id="PR02108">
    <property type="entry name" value="MRGPCRFAMILY"/>
</dbReference>
<reference evidence="14 15" key="1">
    <citation type="journal article" date="2008" name="Nature">
        <title>Genome analysis of the platypus reveals unique signatures of evolution.</title>
        <authorList>
            <person name="Warren W.C."/>
            <person name="Hillier L.W."/>
            <person name="Marshall Graves J.A."/>
            <person name="Birney E."/>
            <person name="Ponting C.P."/>
            <person name="Grutzner F."/>
            <person name="Belov K."/>
            <person name="Miller W."/>
            <person name="Clarke L."/>
            <person name="Chinwalla A.T."/>
            <person name="Yang S.P."/>
            <person name="Heger A."/>
            <person name="Locke D.P."/>
            <person name="Miethke P."/>
            <person name="Waters P.D."/>
            <person name="Veyrunes F."/>
            <person name="Fulton L."/>
            <person name="Fulton B."/>
            <person name="Graves T."/>
            <person name="Wallis J."/>
            <person name="Puente X.S."/>
            <person name="Lopez-Otin C."/>
            <person name="Ordonez G.R."/>
            <person name="Eichler E.E."/>
            <person name="Chen L."/>
            <person name="Cheng Z."/>
            <person name="Deakin J.E."/>
            <person name="Alsop A."/>
            <person name="Thompson K."/>
            <person name="Kirby P."/>
            <person name="Papenfuss A.T."/>
            <person name="Wakefield M.J."/>
            <person name="Olender T."/>
            <person name="Lancet D."/>
            <person name="Huttley G.A."/>
            <person name="Smit A.F."/>
            <person name="Pask A."/>
            <person name="Temple-Smith P."/>
            <person name="Batzer M.A."/>
            <person name="Walker J.A."/>
            <person name="Konkel M.K."/>
            <person name="Harris R.S."/>
            <person name="Whittington C.M."/>
            <person name="Wong E.S."/>
            <person name="Gemmell N.J."/>
            <person name="Buschiazzo E."/>
            <person name="Vargas Jentzsch I.M."/>
            <person name="Merkel A."/>
            <person name="Schmitz J."/>
            <person name="Zemann A."/>
            <person name="Churakov G."/>
            <person name="Kriegs J.O."/>
            <person name="Brosius J."/>
            <person name="Murchison E.P."/>
            <person name="Sachidanandam R."/>
            <person name="Smith C."/>
            <person name="Hannon G.J."/>
            <person name="Tsend-Ayush E."/>
            <person name="McMillan D."/>
            <person name="Attenborough R."/>
            <person name="Rens W."/>
            <person name="Ferguson-Smith M."/>
            <person name="Lefevre C.M."/>
            <person name="Sharp J.A."/>
            <person name="Nicholas K.R."/>
            <person name="Ray D.A."/>
            <person name="Kube M."/>
            <person name="Reinhardt R."/>
            <person name="Pringle T.H."/>
            <person name="Taylor J."/>
            <person name="Jones R.C."/>
            <person name="Nixon B."/>
            <person name="Dacheux J.L."/>
            <person name="Niwa H."/>
            <person name="Sekita Y."/>
            <person name="Huang X."/>
            <person name="Stark A."/>
            <person name="Kheradpour P."/>
            <person name="Kellis M."/>
            <person name="Flicek P."/>
            <person name="Chen Y."/>
            <person name="Webber C."/>
            <person name="Hardison R."/>
            <person name="Nelson J."/>
            <person name="Hallsworth-Pepin K."/>
            <person name="Delehaunty K."/>
            <person name="Markovic C."/>
            <person name="Minx P."/>
            <person name="Feng Y."/>
            <person name="Kremitzki C."/>
            <person name="Mitreva M."/>
            <person name="Glasscock J."/>
            <person name="Wylie T."/>
            <person name="Wohldmann P."/>
            <person name="Thiru P."/>
            <person name="Nhan M.N."/>
            <person name="Pohl C.S."/>
            <person name="Smith S.M."/>
            <person name="Hou S."/>
            <person name="Nefedov M."/>
            <person name="de Jong P.J."/>
            <person name="Renfree M.B."/>
            <person name="Mardis E.R."/>
            <person name="Wilson R.K."/>
        </authorList>
    </citation>
    <scope>NUCLEOTIDE SEQUENCE [LARGE SCALE GENOMIC DNA]</scope>
    <source>
        <strain evidence="14 15">Glennie</strain>
    </source>
</reference>
<evidence type="ECO:0000256" key="12">
    <source>
        <dbReference type="SAM" id="Phobius"/>
    </source>
</evidence>
<dbReference type="GO" id="GO:0004930">
    <property type="term" value="F:G protein-coupled receptor activity"/>
    <property type="evidence" value="ECO:0000318"/>
    <property type="project" value="GO_Central"/>
</dbReference>
<evidence type="ECO:0000313" key="15">
    <source>
        <dbReference type="Proteomes" id="UP000002279"/>
    </source>
</evidence>
<dbReference type="AlphaFoldDB" id="F6XW62"/>
<feature type="transmembrane region" description="Helical" evidence="12">
    <location>
        <begin position="270"/>
        <end position="294"/>
    </location>
</feature>
<comment type="subcellular location">
    <subcellularLocation>
        <location evidence="1">Cell membrane</location>
        <topology evidence="1">Multi-pass membrane protein</topology>
    </subcellularLocation>
</comment>
<keyword evidence="7 10" id="KW-0675">Receptor</keyword>
<evidence type="ECO:0000256" key="1">
    <source>
        <dbReference type="ARBA" id="ARBA00004651"/>
    </source>
</evidence>
<evidence type="ECO:0000256" key="4">
    <source>
        <dbReference type="ARBA" id="ARBA00022989"/>
    </source>
</evidence>
<dbReference type="Gene3D" id="1.20.1070.10">
    <property type="entry name" value="Rhodopsin 7-helix transmembrane proteins"/>
    <property type="match status" value="1"/>
</dbReference>
<dbReference type="PANTHER" id="PTHR11334">
    <property type="entry name" value="MAS-RELATED G-PROTEIN COUPLED RECEPTOR"/>
    <property type="match status" value="1"/>
</dbReference>
<proteinExistence type="inferred from homology"/>
<keyword evidence="5 10" id="KW-0297">G-protein coupled receptor</keyword>
<evidence type="ECO:0000256" key="8">
    <source>
        <dbReference type="ARBA" id="ARBA00023224"/>
    </source>
</evidence>
<evidence type="ECO:0000259" key="13">
    <source>
        <dbReference type="PROSITE" id="PS50262"/>
    </source>
</evidence>
<dbReference type="InterPro" id="IPR026234">
    <property type="entry name" value="MRGPCRFAMILY"/>
</dbReference>
<dbReference type="Bgee" id="ENSOANG00000005851">
    <property type="expression patterns" value="Expressed in brain and 3 other cell types or tissues"/>
</dbReference>
<dbReference type="CDD" id="cd14973">
    <property type="entry name" value="7tmA_Mrgpr"/>
    <property type="match status" value="1"/>
</dbReference>
<dbReference type="Proteomes" id="UP000002279">
    <property type="component" value="Chromosome 3"/>
</dbReference>
<feature type="domain" description="G-protein coupled receptors family 1 profile" evidence="13">
    <location>
        <begin position="56"/>
        <end position="291"/>
    </location>
</feature>
<dbReference type="SUPFAM" id="SSF81321">
    <property type="entry name" value="Family A G protein-coupled receptor-like"/>
    <property type="match status" value="1"/>
</dbReference>
<dbReference type="PRINTS" id="PR00237">
    <property type="entry name" value="GPCRRHODOPSN"/>
</dbReference>
<feature type="transmembrane region" description="Helical" evidence="12">
    <location>
        <begin position="119"/>
        <end position="142"/>
    </location>
</feature>
<feature type="transmembrane region" description="Helical" evidence="12">
    <location>
        <begin position="76"/>
        <end position="99"/>
    </location>
</feature>
<reference evidence="14" key="3">
    <citation type="submission" date="2025-09" db="UniProtKB">
        <authorList>
            <consortium name="Ensembl"/>
        </authorList>
    </citation>
    <scope>IDENTIFICATION</scope>
    <source>
        <strain evidence="14">Glennie</strain>
    </source>
</reference>
<feature type="transmembrane region" description="Helical" evidence="12">
    <location>
        <begin position="154"/>
        <end position="172"/>
    </location>
</feature>
<accession>F6XW62</accession>
<dbReference type="GeneTree" id="ENSGT01030000234639"/>
<keyword evidence="6 12" id="KW-0472">Membrane</keyword>
<evidence type="ECO:0000313" key="14">
    <source>
        <dbReference type="Ensembl" id="ENSOANP00000009314.2"/>
    </source>
</evidence>
<dbReference type="InParanoid" id="F6XW62"/>
<keyword evidence="8 10" id="KW-0807">Transducer</keyword>
<evidence type="ECO:0000256" key="6">
    <source>
        <dbReference type="ARBA" id="ARBA00023136"/>
    </source>
</evidence>
<dbReference type="GO" id="GO:0007186">
    <property type="term" value="P:G protein-coupled receptor signaling pathway"/>
    <property type="evidence" value="ECO:0000318"/>
    <property type="project" value="GO_Central"/>
</dbReference>
<dbReference type="STRING" id="9258.ENSOANP00000009314"/>
<reference evidence="14" key="2">
    <citation type="submission" date="2025-08" db="UniProtKB">
        <authorList>
            <consortium name="Ensembl"/>
        </authorList>
    </citation>
    <scope>IDENTIFICATION</scope>
    <source>
        <strain evidence="14">Glennie</strain>
    </source>
</reference>
<dbReference type="Pfam" id="PF00001">
    <property type="entry name" value="7tm_1"/>
    <property type="match status" value="1"/>
</dbReference>
<dbReference type="GO" id="GO:0005886">
    <property type="term" value="C:plasma membrane"/>
    <property type="evidence" value="ECO:0000318"/>
    <property type="project" value="GO_Central"/>
</dbReference>